<evidence type="ECO:0000259" key="2">
    <source>
        <dbReference type="Pfam" id="PF09967"/>
    </source>
</evidence>
<comment type="caution">
    <text evidence="4">The sequence shown here is derived from an EMBL/GenBank/DDBJ whole genome shotgun (WGS) entry which is preliminary data.</text>
</comment>
<feature type="domain" description="VWA-like" evidence="2">
    <location>
        <begin position="308"/>
        <end position="420"/>
    </location>
</feature>
<dbReference type="PANTHER" id="PTHR38730:SF1">
    <property type="entry name" value="SLL7028 PROTEIN"/>
    <property type="match status" value="1"/>
</dbReference>
<dbReference type="Pfam" id="PF09967">
    <property type="entry name" value="DUF2201"/>
    <property type="match status" value="1"/>
</dbReference>
<reference evidence="4" key="2">
    <citation type="submission" date="2021-09" db="EMBL/GenBank/DDBJ databases">
        <authorList>
            <person name="Gilroy R."/>
        </authorList>
    </citation>
    <scope>NUCLEOTIDE SEQUENCE</scope>
    <source>
        <strain evidence="4">CHK173-2145</strain>
    </source>
</reference>
<organism evidence="4 5">
    <name type="scientific">Levilactobacillus hammesii</name>
    <dbReference type="NCBI Taxonomy" id="267633"/>
    <lineage>
        <taxon>Bacteria</taxon>
        <taxon>Bacillati</taxon>
        <taxon>Bacillota</taxon>
        <taxon>Bacilli</taxon>
        <taxon>Lactobacillales</taxon>
        <taxon>Lactobacillaceae</taxon>
        <taxon>Levilactobacillus</taxon>
    </lineage>
</organism>
<protein>
    <submittedName>
        <fullName evidence="4">VWA-like domain-containing protein</fullName>
    </submittedName>
</protein>
<evidence type="ECO:0000313" key="5">
    <source>
        <dbReference type="Proteomes" id="UP000721920"/>
    </source>
</evidence>
<dbReference type="InterPro" id="IPR018698">
    <property type="entry name" value="VWA-like_dom"/>
</dbReference>
<dbReference type="EMBL" id="DYXN01000039">
    <property type="protein sequence ID" value="HJE86500.1"/>
    <property type="molecule type" value="Genomic_DNA"/>
</dbReference>
<sequence>MTSLTQDLKRIATAAPAQQAVTTQRAYQNAVMYLLQTDPFYGRVLSQLAVEIGTDRSPLSLRPTATDWRLRLTPQAISQQQWTGAQWLAMLRHTVLHLLWQHPQRYATALKTPAQAGLVRWATDAAVNDYLTDLPATAITSQKLQQLIGQPVLRQQDSAVYFRQLRAWQARHKQAAKDLPVGGPANPGAAVARRRGDSGTEPSALDGHTAWQQADATAAANRERWRKQLFQRTADSLTAKQRGTLPGTMQAALTPTIAEHPLDWRQLLKRGLGQVPAGRQPAFGRFNRRQPARMELPGQIVQTWQEISVFVDESGSMGNREISYLLGQLATLLAVYPAQVTVYPFDTVVDPKRRFSLQRRPQHLIRTGGGGTRFQAVFDALPRLLRGATGQLVLILTDGYGEQRVQPTLPVPVIWLLTSPETAFSVKHAPGTVVSLATDPQWRAIRRQES</sequence>
<feature type="region of interest" description="Disordered" evidence="1">
    <location>
        <begin position="175"/>
        <end position="218"/>
    </location>
</feature>
<dbReference type="AlphaFoldDB" id="A0A921JVV3"/>
<dbReference type="Proteomes" id="UP000721920">
    <property type="component" value="Unassembled WGS sequence"/>
</dbReference>
<dbReference type="Pfam" id="PF13203">
    <property type="entry name" value="DUF2201_N"/>
    <property type="match status" value="1"/>
</dbReference>
<accession>A0A921JVV3</accession>
<evidence type="ECO:0000256" key="1">
    <source>
        <dbReference type="SAM" id="MobiDB-lite"/>
    </source>
</evidence>
<evidence type="ECO:0000313" key="4">
    <source>
        <dbReference type="EMBL" id="HJE86500.1"/>
    </source>
</evidence>
<feature type="compositionally biased region" description="Low complexity" evidence="1">
    <location>
        <begin position="209"/>
        <end position="218"/>
    </location>
</feature>
<feature type="compositionally biased region" description="Low complexity" evidence="1">
    <location>
        <begin position="180"/>
        <end position="191"/>
    </location>
</feature>
<dbReference type="PANTHER" id="PTHR38730">
    <property type="entry name" value="SLL7028 PROTEIN"/>
    <property type="match status" value="1"/>
</dbReference>
<proteinExistence type="predicted"/>
<gene>
    <name evidence="4" type="ORF">K8U88_02835</name>
</gene>
<dbReference type="SUPFAM" id="SSF53300">
    <property type="entry name" value="vWA-like"/>
    <property type="match status" value="1"/>
</dbReference>
<feature type="domain" description="Putative metallopeptidase" evidence="3">
    <location>
        <begin position="25"/>
        <end position="292"/>
    </location>
</feature>
<name>A0A921JVV3_9LACO</name>
<evidence type="ECO:0000259" key="3">
    <source>
        <dbReference type="Pfam" id="PF13203"/>
    </source>
</evidence>
<dbReference type="InterPro" id="IPR036465">
    <property type="entry name" value="vWFA_dom_sf"/>
</dbReference>
<reference evidence="4" key="1">
    <citation type="journal article" date="2021" name="PeerJ">
        <title>Extensive microbial diversity within the chicken gut microbiome revealed by metagenomics and culture.</title>
        <authorList>
            <person name="Gilroy R."/>
            <person name="Ravi A."/>
            <person name="Getino M."/>
            <person name="Pursley I."/>
            <person name="Horton D.L."/>
            <person name="Alikhan N.F."/>
            <person name="Baker D."/>
            <person name="Gharbi K."/>
            <person name="Hall N."/>
            <person name="Watson M."/>
            <person name="Adriaenssens E.M."/>
            <person name="Foster-Nyarko E."/>
            <person name="Jarju S."/>
            <person name="Secka A."/>
            <person name="Antonio M."/>
            <person name="Oren A."/>
            <person name="Chaudhuri R.R."/>
            <person name="La Ragione R."/>
            <person name="Hildebrand F."/>
            <person name="Pallen M.J."/>
        </authorList>
    </citation>
    <scope>NUCLEOTIDE SEQUENCE</scope>
    <source>
        <strain evidence="4">CHK173-2145</strain>
    </source>
</reference>
<dbReference type="InterPro" id="IPR025154">
    <property type="entry name" value="Put_metallopeptidase_dom"/>
</dbReference>